<dbReference type="EC" id="3.6.4.3" evidence="12"/>
<organism evidence="12 13">
    <name type="scientific">Thermaerobacter marianensis (strain ATCC 700841 / DSM 12885 / JCM 10246 / 7p75a)</name>
    <dbReference type="NCBI Taxonomy" id="644966"/>
    <lineage>
        <taxon>Bacteria</taxon>
        <taxon>Bacillati</taxon>
        <taxon>Bacillota</taxon>
        <taxon>Clostridia</taxon>
        <taxon>Eubacteriales</taxon>
        <taxon>Clostridiales Family XVII. Incertae Sedis</taxon>
        <taxon>Thermaerobacter</taxon>
    </lineage>
</organism>
<keyword evidence="5 12" id="KW-0378">Hydrolase</keyword>
<dbReference type="PROSITE" id="PS00674">
    <property type="entry name" value="AAA"/>
    <property type="match status" value="1"/>
</dbReference>
<dbReference type="GO" id="GO:0005886">
    <property type="term" value="C:plasma membrane"/>
    <property type="evidence" value="ECO:0007669"/>
    <property type="project" value="TreeGrafter"/>
</dbReference>
<sequence>MKERWLEIVLGIGAGALAFMLLHLPLGQWLPLLVLAALVVYVGRSGLLPGTGRGPVAQAVEATGITFDDIGGQAAAKQELKEALEFLRRPKEAQRFGIRPIKGILLAGPPGTGKTLLAKAAATYTDSAFLATSGSAFVEVYAGVGAQRVREVFAEVRRLARRQGKQSAILFIDEIEVLAGKRGRHTSHLEYDQTLNQLLVELDGIAADDDVQVLVMAATNRPDLMDEALLRPGRFDRIVRVELPDREAREQILRIHMRGKPLAPDVDLGQVAQETFGFSGAHLESVCNEAAILAMRAGAPAIAMDHLREAIEKVMMGERLDRRPGEDERRRIAVHECGHALVAEILRPGSVASVTIASRGQALGYVRQRPDEDRFLQTQDQMEDTICIALAGSQAERLLLGRPSTGAAADFQQAVELARRMVEDGMTPLGVVARDVLPPAALHRAVSRVLRRQEMRARALLGEFSDGLQAAAERLLERERLTSAEFRRLVGLPPLPGQGVTGREGRGRSGPVGRGDGGSAGEGAPQGGPAGAGDGGHSGSEAPGARDRHQAPRDAAGD</sequence>
<dbReference type="GO" id="GO:0004222">
    <property type="term" value="F:metalloendopeptidase activity"/>
    <property type="evidence" value="ECO:0007669"/>
    <property type="project" value="InterPro"/>
</dbReference>
<proteinExistence type="inferred from homology"/>
<reference evidence="13" key="2">
    <citation type="journal article" date="2010" name="Stand. Genomic Sci.">
        <title>Complete genome sequence of Thermaerobacter marianensis type strain (7p75aT).</title>
        <authorList>
            <person name="Han C."/>
            <person name="Gu W."/>
            <person name="Zhang X."/>
            <person name="Lapidus A."/>
            <person name="Nolan M."/>
            <person name="Copeland A."/>
            <person name="Lucas S."/>
            <person name="Glavina Del Rio T."/>
            <person name="Tice H."/>
            <person name="Cheng J."/>
            <person name="Tapia R."/>
            <person name="Goodwin L."/>
            <person name="Pitluck S."/>
            <person name="Pagani I."/>
            <person name="Ivanova N."/>
            <person name="Mavromatis K."/>
            <person name="Mikhailova N."/>
            <person name="Pati A."/>
            <person name="Chen A."/>
            <person name="Palaniappan K."/>
            <person name="Land M."/>
            <person name="Hauser L."/>
            <person name="Chang Y."/>
            <person name="Jeffries C."/>
            <person name="Schneider S."/>
            <person name="Rohde M."/>
            <person name="Goker M."/>
            <person name="Pukall R."/>
            <person name="Woyke T."/>
            <person name="Bristow J."/>
            <person name="Eisen J."/>
            <person name="Markowitz V."/>
            <person name="Hugenholtz P."/>
            <person name="Kyrpides N."/>
            <person name="Klenk H."/>
            <person name="Detter J."/>
        </authorList>
    </citation>
    <scope>NUCLEOTIDE SEQUENCE [LARGE SCALE GENOMIC DNA]</scope>
    <source>
        <strain evidence="13">ATCC 700841 / DSM 12885 / JCM 10246 / 7p75a</strain>
    </source>
</reference>
<dbReference type="SUPFAM" id="SSF52540">
    <property type="entry name" value="P-loop containing nucleoside triphosphate hydrolases"/>
    <property type="match status" value="1"/>
</dbReference>
<dbReference type="GO" id="GO:0005524">
    <property type="term" value="F:ATP binding"/>
    <property type="evidence" value="ECO:0007669"/>
    <property type="project" value="UniProtKB-KW"/>
</dbReference>
<dbReference type="FunFam" id="1.10.8.60:FF:000001">
    <property type="entry name" value="ATP-dependent zinc metalloprotease FtsH"/>
    <property type="match status" value="1"/>
</dbReference>
<comment type="similarity">
    <text evidence="2">In the C-terminal section; belongs to the peptidase M41 family.</text>
</comment>
<dbReference type="PANTHER" id="PTHR23076:SF97">
    <property type="entry name" value="ATP-DEPENDENT ZINC METALLOPROTEASE YME1L1"/>
    <property type="match status" value="1"/>
</dbReference>
<keyword evidence="8" id="KW-0547">Nucleotide-binding</keyword>
<dbReference type="Proteomes" id="UP000008915">
    <property type="component" value="Chromosome"/>
</dbReference>
<evidence type="ECO:0000256" key="4">
    <source>
        <dbReference type="ARBA" id="ARBA00022723"/>
    </source>
</evidence>
<feature type="compositionally biased region" description="Gly residues" evidence="9">
    <location>
        <begin position="508"/>
        <end position="538"/>
    </location>
</feature>
<feature type="domain" description="AAA+ ATPase" evidence="11">
    <location>
        <begin position="100"/>
        <end position="245"/>
    </location>
</feature>
<dbReference type="PANTHER" id="PTHR23076">
    <property type="entry name" value="METALLOPROTEASE M41 FTSH"/>
    <property type="match status" value="1"/>
</dbReference>
<comment type="similarity">
    <text evidence="8">Belongs to the AAA ATPase family.</text>
</comment>
<dbReference type="AlphaFoldDB" id="E6SK32"/>
<keyword evidence="10" id="KW-0472">Membrane</keyword>
<dbReference type="Gene3D" id="1.10.8.60">
    <property type="match status" value="1"/>
</dbReference>
<dbReference type="FunFam" id="3.40.50.300:FF:002568">
    <property type="entry name" value="Cell division protein (FtsH)"/>
    <property type="match status" value="1"/>
</dbReference>
<dbReference type="SMART" id="SM00382">
    <property type="entry name" value="AAA"/>
    <property type="match status" value="1"/>
</dbReference>
<evidence type="ECO:0000256" key="7">
    <source>
        <dbReference type="ARBA" id="ARBA00023049"/>
    </source>
</evidence>
<name>E6SK32_THEM7</name>
<dbReference type="eggNOG" id="COG0465">
    <property type="taxonomic scope" value="Bacteria"/>
</dbReference>
<keyword evidence="13" id="KW-1185">Reference proteome</keyword>
<dbReference type="GO" id="GO:0016887">
    <property type="term" value="F:ATP hydrolysis activity"/>
    <property type="evidence" value="ECO:0007669"/>
    <property type="project" value="InterPro"/>
</dbReference>
<dbReference type="InterPro" id="IPR003593">
    <property type="entry name" value="AAA+_ATPase"/>
</dbReference>
<evidence type="ECO:0000256" key="9">
    <source>
        <dbReference type="SAM" id="MobiDB-lite"/>
    </source>
</evidence>
<feature type="transmembrane region" description="Helical" evidence="10">
    <location>
        <begin position="5"/>
        <end position="23"/>
    </location>
</feature>
<evidence type="ECO:0000313" key="12">
    <source>
        <dbReference type="EMBL" id="ADU51173.1"/>
    </source>
</evidence>
<evidence type="ECO:0000256" key="8">
    <source>
        <dbReference type="RuleBase" id="RU003651"/>
    </source>
</evidence>
<evidence type="ECO:0000256" key="1">
    <source>
        <dbReference type="ARBA" id="ARBA00001947"/>
    </source>
</evidence>
<evidence type="ECO:0000256" key="5">
    <source>
        <dbReference type="ARBA" id="ARBA00022801"/>
    </source>
</evidence>
<keyword evidence="6" id="KW-0862">Zinc</keyword>
<evidence type="ECO:0000259" key="11">
    <source>
        <dbReference type="SMART" id="SM00382"/>
    </source>
</evidence>
<dbReference type="GO" id="GO:0006508">
    <property type="term" value="P:proteolysis"/>
    <property type="evidence" value="ECO:0007669"/>
    <property type="project" value="UniProtKB-KW"/>
</dbReference>
<dbReference type="EMBL" id="CP002344">
    <property type="protein sequence ID" value="ADU51173.1"/>
    <property type="molecule type" value="Genomic_DNA"/>
</dbReference>
<accession>E6SK32</accession>
<evidence type="ECO:0000313" key="13">
    <source>
        <dbReference type="Proteomes" id="UP000008915"/>
    </source>
</evidence>
<dbReference type="GO" id="GO:0046872">
    <property type="term" value="F:metal ion binding"/>
    <property type="evidence" value="ECO:0007669"/>
    <property type="project" value="UniProtKB-KW"/>
</dbReference>
<protein>
    <submittedName>
        <fullName evidence="12">Microtubule-severing ATPase</fullName>
        <ecNumber evidence="12">3.6.4.3</ecNumber>
    </submittedName>
</protein>
<dbReference type="Pfam" id="PF00004">
    <property type="entry name" value="AAA"/>
    <property type="match status" value="1"/>
</dbReference>
<keyword evidence="8" id="KW-0067">ATP-binding</keyword>
<dbReference type="InterPro" id="IPR027417">
    <property type="entry name" value="P-loop_NTPase"/>
</dbReference>
<evidence type="ECO:0000256" key="3">
    <source>
        <dbReference type="ARBA" id="ARBA00022670"/>
    </source>
</evidence>
<evidence type="ECO:0000256" key="10">
    <source>
        <dbReference type="SAM" id="Phobius"/>
    </source>
</evidence>
<dbReference type="Pfam" id="PF17862">
    <property type="entry name" value="AAA_lid_3"/>
    <property type="match status" value="1"/>
</dbReference>
<comment type="cofactor">
    <cofactor evidence="1">
        <name>Zn(2+)</name>
        <dbReference type="ChEBI" id="CHEBI:29105"/>
    </cofactor>
</comment>
<dbReference type="InterPro" id="IPR037219">
    <property type="entry name" value="Peptidase_M41-like"/>
</dbReference>
<dbReference type="Pfam" id="PF01434">
    <property type="entry name" value="Peptidase_M41"/>
    <property type="match status" value="1"/>
</dbReference>
<dbReference type="InterPro" id="IPR003960">
    <property type="entry name" value="ATPase_AAA_CS"/>
</dbReference>
<dbReference type="InterPro" id="IPR003959">
    <property type="entry name" value="ATPase_AAA_core"/>
</dbReference>
<dbReference type="InterPro" id="IPR041569">
    <property type="entry name" value="AAA_lid_3"/>
</dbReference>
<dbReference type="KEGG" id="tmr:Tmar_1060"/>
<keyword evidence="10" id="KW-1133">Transmembrane helix</keyword>
<keyword evidence="4" id="KW-0479">Metal-binding</keyword>
<dbReference type="STRING" id="644966.Tmar_1060"/>
<evidence type="ECO:0000256" key="2">
    <source>
        <dbReference type="ARBA" id="ARBA00010044"/>
    </source>
</evidence>
<keyword evidence="3" id="KW-0645">Protease</keyword>
<feature type="region of interest" description="Disordered" evidence="9">
    <location>
        <begin position="491"/>
        <end position="558"/>
    </location>
</feature>
<dbReference type="RefSeq" id="WP_013495478.1">
    <property type="nucleotide sequence ID" value="NC_014831.1"/>
</dbReference>
<dbReference type="GO" id="GO:0004176">
    <property type="term" value="F:ATP-dependent peptidase activity"/>
    <property type="evidence" value="ECO:0007669"/>
    <property type="project" value="InterPro"/>
</dbReference>
<dbReference type="InterPro" id="IPR000642">
    <property type="entry name" value="Peptidase_M41"/>
</dbReference>
<dbReference type="HOGENOM" id="CLU_000688_16_2_9"/>
<dbReference type="Gene3D" id="1.20.58.760">
    <property type="entry name" value="Peptidase M41"/>
    <property type="match status" value="1"/>
</dbReference>
<dbReference type="GO" id="GO:0030163">
    <property type="term" value="P:protein catabolic process"/>
    <property type="evidence" value="ECO:0007669"/>
    <property type="project" value="TreeGrafter"/>
</dbReference>
<dbReference type="SUPFAM" id="SSF140990">
    <property type="entry name" value="FtsH protease domain-like"/>
    <property type="match status" value="1"/>
</dbReference>
<reference evidence="12 13" key="1">
    <citation type="journal article" date="2010" name="Stand. Genomic Sci.">
        <title>Complete genome sequence of Thermaerobacter marianensis type strain (7p75a).</title>
        <authorList>
            <person name="Han C."/>
            <person name="Gu W."/>
            <person name="Zhang X."/>
            <person name="Lapidus A."/>
            <person name="Nolan M."/>
            <person name="Copeland A."/>
            <person name="Lucas S."/>
            <person name="Del Rio T.G."/>
            <person name="Tice H."/>
            <person name="Cheng J.F."/>
            <person name="Tapia R."/>
            <person name="Goodwin L."/>
            <person name="Pitluck S."/>
            <person name="Pagani I."/>
            <person name="Ivanova N."/>
            <person name="Mavromatis K."/>
            <person name="Mikhailova N."/>
            <person name="Pati A."/>
            <person name="Chen A."/>
            <person name="Palaniappan K."/>
            <person name="Land M."/>
            <person name="Hauser L."/>
            <person name="Chang Y.J."/>
            <person name="Jeffries C.D."/>
            <person name="Schneider S."/>
            <person name="Rohde M."/>
            <person name="Goker M."/>
            <person name="Pukall R."/>
            <person name="Woyke T."/>
            <person name="Bristow J."/>
            <person name="Eisen J.A."/>
            <person name="Markowitz V."/>
            <person name="Hugenholtz P."/>
            <person name="Kyrpides N.C."/>
            <person name="Klenk H.P."/>
            <person name="Detter J.C."/>
        </authorList>
    </citation>
    <scope>NUCLEOTIDE SEQUENCE [LARGE SCALE GENOMIC DNA]</scope>
    <source>
        <strain evidence="13">ATCC 700841 / DSM 12885 / JCM 10246 / 7p75a</strain>
    </source>
</reference>
<keyword evidence="7" id="KW-0482">Metalloprotease</keyword>
<feature type="compositionally biased region" description="Basic and acidic residues" evidence="9">
    <location>
        <begin position="544"/>
        <end position="558"/>
    </location>
</feature>
<evidence type="ECO:0000256" key="6">
    <source>
        <dbReference type="ARBA" id="ARBA00022833"/>
    </source>
</evidence>
<dbReference type="Gene3D" id="3.40.50.300">
    <property type="entry name" value="P-loop containing nucleotide triphosphate hydrolases"/>
    <property type="match status" value="1"/>
</dbReference>
<gene>
    <name evidence="12" type="ordered locus">Tmar_1060</name>
</gene>
<keyword evidence="10" id="KW-0812">Transmembrane</keyword>